<reference evidence="5 6" key="1">
    <citation type="submission" date="2024-04" db="EMBL/GenBank/DDBJ databases">
        <authorList>
            <person name="Fracassetti M."/>
        </authorList>
    </citation>
    <scope>NUCLEOTIDE SEQUENCE [LARGE SCALE GENOMIC DNA]</scope>
</reference>
<organism evidence="5 6">
    <name type="scientific">Linum trigynum</name>
    <dbReference type="NCBI Taxonomy" id="586398"/>
    <lineage>
        <taxon>Eukaryota</taxon>
        <taxon>Viridiplantae</taxon>
        <taxon>Streptophyta</taxon>
        <taxon>Embryophyta</taxon>
        <taxon>Tracheophyta</taxon>
        <taxon>Spermatophyta</taxon>
        <taxon>Magnoliopsida</taxon>
        <taxon>eudicotyledons</taxon>
        <taxon>Gunneridae</taxon>
        <taxon>Pentapetalae</taxon>
        <taxon>rosids</taxon>
        <taxon>fabids</taxon>
        <taxon>Malpighiales</taxon>
        <taxon>Linaceae</taxon>
        <taxon>Linum</taxon>
    </lineage>
</organism>
<gene>
    <name evidence="5" type="ORF">LTRI10_LOCUS48940</name>
</gene>
<dbReference type="Pfam" id="PF00657">
    <property type="entry name" value="Lipase_GDSL"/>
    <property type="match status" value="1"/>
</dbReference>
<evidence type="ECO:0000256" key="3">
    <source>
        <dbReference type="ARBA" id="ARBA00022963"/>
    </source>
</evidence>
<evidence type="ECO:0000313" key="5">
    <source>
        <dbReference type="EMBL" id="CAL1409441.1"/>
    </source>
</evidence>
<keyword evidence="3" id="KW-0442">Lipid degradation</keyword>
<keyword evidence="4" id="KW-0472">Membrane</keyword>
<dbReference type="PANTHER" id="PTHR45648">
    <property type="entry name" value="GDSL LIPASE/ACYLHYDROLASE FAMILY PROTEIN (AFU_ORTHOLOGUE AFUA_4G14700)"/>
    <property type="match status" value="1"/>
</dbReference>
<keyword evidence="4" id="KW-0812">Transmembrane</keyword>
<dbReference type="Proteomes" id="UP001497516">
    <property type="component" value="Chromosome 8"/>
</dbReference>
<keyword evidence="2" id="KW-0378">Hydrolase</keyword>
<evidence type="ECO:0000256" key="2">
    <source>
        <dbReference type="ARBA" id="ARBA00022801"/>
    </source>
</evidence>
<protein>
    <submittedName>
        <fullName evidence="5">Uncharacterized protein</fullName>
    </submittedName>
</protein>
<evidence type="ECO:0000256" key="4">
    <source>
        <dbReference type="SAM" id="Phobius"/>
    </source>
</evidence>
<name>A0AAV2GG52_9ROSI</name>
<sequence>MHATVVGINIMAIKDVVSPPPSGLVFGFFLAVMILIFKPLQCLSYGSPPAMFALGGGLTDVGTNSNLNSSARGNRPFNGIDCDPPLPTGRLSNCWIVADFVAKALGFDESPPSFLSVVNSSERFDRAITRQGVSFGSARSGIFNSTGQSAEPAEAYVTVGQQVDQFGAVVRTRLVALLGRRAADNFLAQSFFLLATGSGDILEQRLNAPPGSDLRFLRLFTAQYVDYIRTLYALGGRVFGIVAPPPHGCTPSFGNSNSSASECDARANSLSLGVYNSLASALRVIRITYPDFQYSICNSVDLYLDIIANAPSFPACGLTEVRAACCGNGTTTCAPTSTLCGNRDEYLFWNQYLPTSEGSRLHAAACFGRNPRYWTPISFAALVKG</sequence>
<dbReference type="GO" id="GO:0016042">
    <property type="term" value="P:lipid catabolic process"/>
    <property type="evidence" value="ECO:0007669"/>
    <property type="project" value="UniProtKB-KW"/>
</dbReference>
<dbReference type="PANTHER" id="PTHR45648:SF180">
    <property type="entry name" value="OS04G0561800 PROTEIN"/>
    <property type="match status" value="1"/>
</dbReference>
<dbReference type="Gene3D" id="3.40.50.1110">
    <property type="entry name" value="SGNH hydrolase"/>
    <property type="match status" value="1"/>
</dbReference>
<comment type="similarity">
    <text evidence="1">Belongs to the 'GDSL' lipolytic enzyme family.</text>
</comment>
<keyword evidence="4" id="KW-1133">Transmembrane helix</keyword>
<accession>A0AAV2GG52</accession>
<proteinExistence type="inferred from homology"/>
<dbReference type="InterPro" id="IPR036514">
    <property type="entry name" value="SGNH_hydro_sf"/>
</dbReference>
<dbReference type="GO" id="GO:0016788">
    <property type="term" value="F:hydrolase activity, acting on ester bonds"/>
    <property type="evidence" value="ECO:0007669"/>
    <property type="project" value="InterPro"/>
</dbReference>
<feature type="transmembrane region" description="Helical" evidence="4">
    <location>
        <begin position="20"/>
        <end position="37"/>
    </location>
</feature>
<keyword evidence="6" id="KW-1185">Reference proteome</keyword>
<dbReference type="InterPro" id="IPR001087">
    <property type="entry name" value="GDSL"/>
</dbReference>
<keyword evidence="3" id="KW-0443">Lipid metabolism</keyword>
<dbReference type="InterPro" id="IPR051058">
    <property type="entry name" value="GDSL_Est/Lipase"/>
</dbReference>
<evidence type="ECO:0000256" key="1">
    <source>
        <dbReference type="ARBA" id="ARBA00008668"/>
    </source>
</evidence>
<evidence type="ECO:0000313" key="6">
    <source>
        <dbReference type="Proteomes" id="UP001497516"/>
    </source>
</evidence>
<dbReference type="AlphaFoldDB" id="A0AAV2GG52"/>
<dbReference type="EMBL" id="OZ034821">
    <property type="protein sequence ID" value="CAL1409441.1"/>
    <property type="molecule type" value="Genomic_DNA"/>
</dbReference>